<keyword evidence="1" id="KW-0472">Membrane</keyword>
<dbReference type="EMBL" id="NKXS01004495">
    <property type="protein sequence ID" value="PIN06217.1"/>
    <property type="molecule type" value="Genomic_DNA"/>
</dbReference>
<dbReference type="AlphaFoldDB" id="A0A2G9GLN7"/>
<evidence type="ECO:0000256" key="1">
    <source>
        <dbReference type="SAM" id="Phobius"/>
    </source>
</evidence>
<evidence type="ECO:0000313" key="2">
    <source>
        <dbReference type="EMBL" id="PIN06217.1"/>
    </source>
</evidence>
<dbReference type="Proteomes" id="UP000231279">
    <property type="component" value="Unassembled WGS sequence"/>
</dbReference>
<sequence>MEQYLSLFSPHKVSYLLSQGFILICLLDFLLSIYSFHTSTNGSKRIPTKKITFAIMFDI</sequence>
<name>A0A2G9GLN7_9LAMI</name>
<keyword evidence="1" id="KW-1133">Transmembrane helix</keyword>
<keyword evidence="1" id="KW-0812">Transmembrane</keyword>
<proteinExistence type="predicted"/>
<reference evidence="3" key="1">
    <citation type="journal article" date="2018" name="Gigascience">
        <title>Genome assembly of the Pink Ipe (Handroanthus impetiginosus, Bignoniaceae), a highly valued, ecologically keystone Neotropical timber forest tree.</title>
        <authorList>
            <person name="Silva-Junior O.B."/>
            <person name="Grattapaglia D."/>
            <person name="Novaes E."/>
            <person name="Collevatti R.G."/>
        </authorList>
    </citation>
    <scope>NUCLEOTIDE SEQUENCE [LARGE SCALE GENOMIC DNA]</scope>
    <source>
        <strain evidence="3">cv. UFG-1</strain>
    </source>
</reference>
<comment type="caution">
    <text evidence="2">The sequence shown here is derived from an EMBL/GenBank/DDBJ whole genome shotgun (WGS) entry which is preliminary data.</text>
</comment>
<gene>
    <name evidence="2" type="ORF">CDL12_21230</name>
</gene>
<keyword evidence="3" id="KW-1185">Reference proteome</keyword>
<evidence type="ECO:0000313" key="3">
    <source>
        <dbReference type="Proteomes" id="UP000231279"/>
    </source>
</evidence>
<protein>
    <submittedName>
        <fullName evidence="2">Uncharacterized protein</fullName>
    </submittedName>
</protein>
<feature type="transmembrane region" description="Helical" evidence="1">
    <location>
        <begin position="15"/>
        <end position="36"/>
    </location>
</feature>
<organism evidence="2 3">
    <name type="scientific">Handroanthus impetiginosus</name>
    <dbReference type="NCBI Taxonomy" id="429701"/>
    <lineage>
        <taxon>Eukaryota</taxon>
        <taxon>Viridiplantae</taxon>
        <taxon>Streptophyta</taxon>
        <taxon>Embryophyta</taxon>
        <taxon>Tracheophyta</taxon>
        <taxon>Spermatophyta</taxon>
        <taxon>Magnoliopsida</taxon>
        <taxon>eudicotyledons</taxon>
        <taxon>Gunneridae</taxon>
        <taxon>Pentapetalae</taxon>
        <taxon>asterids</taxon>
        <taxon>lamiids</taxon>
        <taxon>Lamiales</taxon>
        <taxon>Bignoniaceae</taxon>
        <taxon>Crescentiina</taxon>
        <taxon>Tabebuia alliance</taxon>
        <taxon>Handroanthus</taxon>
    </lineage>
</organism>
<accession>A0A2G9GLN7</accession>